<evidence type="ECO:0000256" key="1">
    <source>
        <dbReference type="ARBA" id="ARBA00009636"/>
    </source>
</evidence>
<dbReference type="EMBL" id="JAOPGA020000642">
    <property type="protein sequence ID" value="KAL0480240.1"/>
    <property type="molecule type" value="Genomic_DNA"/>
</dbReference>
<evidence type="ECO:0000256" key="4">
    <source>
        <dbReference type="ARBA" id="ARBA00023134"/>
    </source>
</evidence>
<dbReference type="Proteomes" id="UP001431209">
    <property type="component" value="Unassembled WGS sequence"/>
</dbReference>
<feature type="domain" description="Tubulin/FtsZ GTPase" evidence="5">
    <location>
        <begin position="46"/>
        <end position="239"/>
    </location>
</feature>
<dbReference type="InterPro" id="IPR036525">
    <property type="entry name" value="Tubulin/FtsZ_GTPase_sf"/>
</dbReference>
<protein>
    <submittedName>
        <fullName evidence="6">Tubulin beta</fullName>
    </submittedName>
</protein>
<dbReference type="GO" id="GO:0005874">
    <property type="term" value="C:microtubule"/>
    <property type="evidence" value="ECO:0007669"/>
    <property type="project" value="UniProtKB-KW"/>
</dbReference>
<dbReference type="InterPro" id="IPR008280">
    <property type="entry name" value="Tub_FtsZ_C"/>
</dbReference>
<keyword evidence="4" id="KW-0342">GTP-binding</keyword>
<reference evidence="6 7" key="1">
    <citation type="submission" date="2024-03" db="EMBL/GenBank/DDBJ databases">
        <title>The Acrasis kona genome and developmental transcriptomes reveal deep origins of eukaryotic multicellular pathways.</title>
        <authorList>
            <person name="Sheikh S."/>
            <person name="Fu C.-J."/>
            <person name="Brown M.W."/>
            <person name="Baldauf S.L."/>
        </authorList>
    </citation>
    <scope>NUCLEOTIDE SEQUENCE [LARGE SCALE GENOMIC DNA]</scope>
    <source>
        <strain evidence="6 7">ATCC MYA-3509</strain>
    </source>
</reference>
<dbReference type="GO" id="GO:0003924">
    <property type="term" value="F:GTPase activity"/>
    <property type="evidence" value="ECO:0007669"/>
    <property type="project" value="InterPro"/>
</dbReference>
<dbReference type="SMART" id="SM00864">
    <property type="entry name" value="Tubulin"/>
    <property type="match status" value="1"/>
</dbReference>
<dbReference type="PRINTS" id="PR01163">
    <property type="entry name" value="BETATUBULIN"/>
</dbReference>
<dbReference type="Gene3D" id="3.40.50.1440">
    <property type="entry name" value="Tubulin/FtsZ, GTPase domain"/>
    <property type="match status" value="1"/>
</dbReference>
<dbReference type="InterPro" id="IPR002453">
    <property type="entry name" value="Beta_tubulin"/>
</dbReference>
<organism evidence="6 7">
    <name type="scientific">Acrasis kona</name>
    <dbReference type="NCBI Taxonomy" id="1008807"/>
    <lineage>
        <taxon>Eukaryota</taxon>
        <taxon>Discoba</taxon>
        <taxon>Heterolobosea</taxon>
        <taxon>Tetramitia</taxon>
        <taxon>Eutetramitia</taxon>
        <taxon>Acrasidae</taxon>
        <taxon>Acrasis</taxon>
    </lineage>
</organism>
<proteinExistence type="inferred from homology"/>
<dbReference type="GO" id="GO:0005200">
    <property type="term" value="F:structural constituent of cytoskeleton"/>
    <property type="evidence" value="ECO:0007669"/>
    <property type="project" value="InterPro"/>
</dbReference>
<dbReference type="InterPro" id="IPR000217">
    <property type="entry name" value="Tubulin"/>
</dbReference>
<accession>A0AAW2YTY0</accession>
<dbReference type="GO" id="GO:0005525">
    <property type="term" value="F:GTP binding"/>
    <property type="evidence" value="ECO:0007669"/>
    <property type="project" value="UniProtKB-KW"/>
</dbReference>
<keyword evidence="2" id="KW-0493">Microtubule</keyword>
<comment type="similarity">
    <text evidence="1">Belongs to the tubulin family.</text>
</comment>
<dbReference type="AlphaFoldDB" id="A0AAW2YTY0"/>
<dbReference type="InterPro" id="IPR003008">
    <property type="entry name" value="Tubulin_FtsZ_GTPase"/>
</dbReference>
<sequence length="395" mass="44254">MGEIIHIQNGACGNRIGEEYLARISLEHGIYNYEYSGCSDCDLVRVGTYFNETQNKYTARAVMVNLDPSPLDSVKQNPGRCSVSNNNIITGNVGALGRWKEGRILSSEIIDTVMDVIRCEAEKANNLQGFQMLHSLGGGCGSSMSSLIMENIRDNYVKKDILNFPVFPSRRLATSQESYNTIMGLDSLINYSDCAICIDNDTIENKIGKVNGIDDLKLVNETITLAMSGVTLPLRSYDHEHFSLGDLMKVTKDKLKFLMCGVSPIPECRYDRIWHDVVSNDNMIVPTNGYQRRLISGLVTYRGRCSDVDVYDQVTQQLSNYYVECNGVDISICQTIPIRHHKISACSILNSVNIIYLLENVLKTSETNFIGPKYQDIVYAKESVLNLINEYKLQG</sequence>
<evidence type="ECO:0000256" key="2">
    <source>
        <dbReference type="ARBA" id="ARBA00022701"/>
    </source>
</evidence>
<gene>
    <name evidence="6" type="ORF">AKO1_007174</name>
</gene>
<evidence type="ECO:0000259" key="5">
    <source>
        <dbReference type="SMART" id="SM00864"/>
    </source>
</evidence>
<name>A0AAW2YTY0_9EUKA</name>
<dbReference type="PANTHER" id="PTHR11588">
    <property type="entry name" value="TUBULIN"/>
    <property type="match status" value="1"/>
</dbReference>
<keyword evidence="3" id="KW-0547">Nucleotide-binding</keyword>
<dbReference type="SUPFAM" id="SSF52490">
    <property type="entry name" value="Tubulin nucleotide-binding domain-like"/>
    <property type="match status" value="1"/>
</dbReference>
<dbReference type="SUPFAM" id="SSF55307">
    <property type="entry name" value="Tubulin C-terminal domain-like"/>
    <property type="match status" value="1"/>
</dbReference>
<evidence type="ECO:0000313" key="6">
    <source>
        <dbReference type="EMBL" id="KAL0480240.1"/>
    </source>
</evidence>
<keyword evidence="7" id="KW-1185">Reference proteome</keyword>
<dbReference type="GO" id="GO:0007017">
    <property type="term" value="P:microtubule-based process"/>
    <property type="evidence" value="ECO:0007669"/>
    <property type="project" value="InterPro"/>
</dbReference>
<dbReference type="PRINTS" id="PR01161">
    <property type="entry name" value="TUBULIN"/>
</dbReference>
<comment type="caution">
    <text evidence="6">The sequence shown here is derived from an EMBL/GenBank/DDBJ whole genome shotgun (WGS) entry which is preliminary data.</text>
</comment>
<evidence type="ECO:0000256" key="3">
    <source>
        <dbReference type="ARBA" id="ARBA00022741"/>
    </source>
</evidence>
<evidence type="ECO:0000313" key="7">
    <source>
        <dbReference type="Proteomes" id="UP001431209"/>
    </source>
</evidence>
<dbReference type="Pfam" id="PF00091">
    <property type="entry name" value="Tubulin"/>
    <property type="match status" value="1"/>
</dbReference>